<evidence type="ECO:0000256" key="7">
    <source>
        <dbReference type="ARBA" id="ARBA00047899"/>
    </source>
</evidence>
<dbReference type="AlphaFoldDB" id="A0A9P5NAS2"/>
<dbReference type="EC" id="2.7.11.1" evidence="1"/>
<proteinExistence type="predicted"/>
<keyword evidence="5 10" id="KW-0418">Kinase</keyword>
<evidence type="ECO:0000256" key="2">
    <source>
        <dbReference type="ARBA" id="ARBA00022527"/>
    </source>
</evidence>
<evidence type="ECO:0000256" key="3">
    <source>
        <dbReference type="ARBA" id="ARBA00022679"/>
    </source>
</evidence>
<keyword evidence="4" id="KW-0547">Nucleotide-binding</keyword>
<dbReference type="EMBL" id="JADNYJ010000168">
    <property type="protein sequence ID" value="KAF8877562.1"/>
    <property type="molecule type" value="Genomic_DNA"/>
</dbReference>
<dbReference type="PANTHER" id="PTHR47634:SF9">
    <property type="entry name" value="PROTEIN KINASE DOMAIN-CONTAINING PROTEIN-RELATED"/>
    <property type="match status" value="1"/>
</dbReference>
<dbReference type="GO" id="GO:0005737">
    <property type="term" value="C:cytoplasm"/>
    <property type="evidence" value="ECO:0007669"/>
    <property type="project" value="TreeGrafter"/>
</dbReference>
<evidence type="ECO:0000256" key="1">
    <source>
        <dbReference type="ARBA" id="ARBA00012513"/>
    </source>
</evidence>
<protein>
    <recommendedName>
        <fullName evidence="1">non-specific serine/threonine protein kinase</fullName>
        <ecNumber evidence="1">2.7.11.1</ecNumber>
    </recommendedName>
</protein>
<dbReference type="PROSITE" id="PS00108">
    <property type="entry name" value="PROTEIN_KINASE_ST"/>
    <property type="match status" value="1"/>
</dbReference>
<dbReference type="Gene3D" id="3.30.200.20">
    <property type="entry name" value="Phosphorylase Kinase, domain 1"/>
    <property type="match status" value="1"/>
</dbReference>
<gene>
    <name evidence="10" type="ORF">CPB84DRAFT_1817576</name>
</gene>
<dbReference type="SMART" id="SM00220">
    <property type="entry name" value="S_TKc"/>
    <property type="match status" value="1"/>
</dbReference>
<dbReference type="InterPro" id="IPR011009">
    <property type="entry name" value="Kinase-like_dom_sf"/>
</dbReference>
<organism evidence="10 11">
    <name type="scientific">Gymnopilus junonius</name>
    <name type="common">Spectacular rustgill mushroom</name>
    <name type="synonym">Gymnopilus spectabilis subsp. junonius</name>
    <dbReference type="NCBI Taxonomy" id="109634"/>
    <lineage>
        <taxon>Eukaryota</taxon>
        <taxon>Fungi</taxon>
        <taxon>Dikarya</taxon>
        <taxon>Basidiomycota</taxon>
        <taxon>Agaricomycotina</taxon>
        <taxon>Agaricomycetes</taxon>
        <taxon>Agaricomycetidae</taxon>
        <taxon>Agaricales</taxon>
        <taxon>Agaricineae</taxon>
        <taxon>Hymenogastraceae</taxon>
        <taxon>Gymnopilus</taxon>
    </lineage>
</organism>
<name>A0A9P5NAS2_GYMJU</name>
<dbReference type="PANTHER" id="PTHR47634">
    <property type="entry name" value="PROTEIN KINASE DOMAIN-CONTAINING PROTEIN-RELATED"/>
    <property type="match status" value="1"/>
</dbReference>
<feature type="domain" description="Protein kinase" evidence="9">
    <location>
        <begin position="59"/>
        <end position="392"/>
    </location>
</feature>
<dbReference type="OrthoDB" id="5979581at2759"/>
<sequence length="394" mass="45052">MTIMKRLFRLPHFRHLGTFSARRTHSLVVRDWTYGEEPLEDYEPSGYHPVAVGDVLSHYRVLRKLGWGVYSTVWLLTPKFGALKVLTGLGSSAPELHELEYLQRIRDSSLTHPGHSHVVQLLDHFYYRGPNGRHLCLVMDVMGQDMSSFARRCKYRRLPANLVRVISRQLLLGLDYLHQECDIIHTDIKPANILFVPPGNVSTFFEDALGSGNSAEVSTGRNPEGMLILRTESQPMPYPLPHGDVNFQETWNKTSVKLADVGVACWADKVSEHFTNLIQSPELRAPEVCIGAGWGKPADVWSLGCTYPLLAYRTDGDYPIEMIKRGEYSDYFYNDDGSLKIPMPKRSSLRNWIYSNGPYLNTDVFLDFLQLMLTLDPDKRPSCRELLNHEWLRL</sequence>
<evidence type="ECO:0000256" key="6">
    <source>
        <dbReference type="ARBA" id="ARBA00022840"/>
    </source>
</evidence>
<evidence type="ECO:0000256" key="4">
    <source>
        <dbReference type="ARBA" id="ARBA00022741"/>
    </source>
</evidence>
<dbReference type="PROSITE" id="PS50011">
    <property type="entry name" value="PROTEIN_KINASE_DOM"/>
    <property type="match status" value="1"/>
</dbReference>
<dbReference type="SUPFAM" id="SSF56112">
    <property type="entry name" value="Protein kinase-like (PK-like)"/>
    <property type="match status" value="1"/>
</dbReference>
<evidence type="ECO:0000259" key="9">
    <source>
        <dbReference type="PROSITE" id="PS50011"/>
    </source>
</evidence>
<keyword evidence="11" id="KW-1185">Reference proteome</keyword>
<keyword evidence="2" id="KW-0723">Serine/threonine-protein kinase</keyword>
<dbReference type="GO" id="GO:0005634">
    <property type="term" value="C:nucleus"/>
    <property type="evidence" value="ECO:0007669"/>
    <property type="project" value="TreeGrafter"/>
</dbReference>
<evidence type="ECO:0000256" key="5">
    <source>
        <dbReference type="ARBA" id="ARBA00022777"/>
    </source>
</evidence>
<dbReference type="InterPro" id="IPR008271">
    <property type="entry name" value="Ser/Thr_kinase_AS"/>
</dbReference>
<dbReference type="Pfam" id="PF00069">
    <property type="entry name" value="Pkinase"/>
    <property type="match status" value="2"/>
</dbReference>
<dbReference type="GO" id="GO:0050684">
    <property type="term" value="P:regulation of mRNA processing"/>
    <property type="evidence" value="ECO:0007669"/>
    <property type="project" value="TreeGrafter"/>
</dbReference>
<reference evidence="10" key="1">
    <citation type="submission" date="2020-11" db="EMBL/GenBank/DDBJ databases">
        <authorList>
            <consortium name="DOE Joint Genome Institute"/>
            <person name="Ahrendt S."/>
            <person name="Riley R."/>
            <person name="Andreopoulos W."/>
            <person name="LaButti K."/>
            <person name="Pangilinan J."/>
            <person name="Ruiz-duenas F.J."/>
            <person name="Barrasa J.M."/>
            <person name="Sanchez-Garcia M."/>
            <person name="Camarero S."/>
            <person name="Miyauchi S."/>
            <person name="Serrano A."/>
            <person name="Linde D."/>
            <person name="Babiker R."/>
            <person name="Drula E."/>
            <person name="Ayuso-Fernandez I."/>
            <person name="Pacheco R."/>
            <person name="Padilla G."/>
            <person name="Ferreira P."/>
            <person name="Barriuso J."/>
            <person name="Kellner H."/>
            <person name="Castanera R."/>
            <person name="Alfaro M."/>
            <person name="Ramirez L."/>
            <person name="Pisabarro A.G."/>
            <person name="Kuo A."/>
            <person name="Tritt A."/>
            <person name="Lipzen A."/>
            <person name="He G."/>
            <person name="Yan M."/>
            <person name="Ng V."/>
            <person name="Cullen D."/>
            <person name="Martin F."/>
            <person name="Rosso M.-N."/>
            <person name="Henrissat B."/>
            <person name="Hibbett D."/>
            <person name="Martinez A.T."/>
            <person name="Grigoriev I.V."/>
        </authorList>
    </citation>
    <scope>NUCLEOTIDE SEQUENCE</scope>
    <source>
        <strain evidence="10">AH 44721</strain>
    </source>
</reference>
<evidence type="ECO:0000313" key="11">
    <source>
        <dbReference type="Proteomes" id="UP000724874"/>
    </source>
</evidence>
<accession>A0A9P5NAS2</accession>
<dbReference type="Proteomes" id="UP000724874">
    <property type="component" value="Unassembled WGS sequence"/>
</dbReference>
<dbReference type="GO" id="GO:0004674">
    <property type="term" value="F:protein serine/threonine kinase activity"/>
    <property type="evidence" value="ECO:0007669"/>
    <property type="project" value="UniProtKB-KW"/>
</dbReference>
<dbReference type="InterPro" id="IPR000719">
    <property type="entry name" value="Prot_kinase_dom"/>
</dbReference>
<comment type="caution">
    <text evidence="10">The sequence shown here is derived from an EMBL/GenBank/DDBJ whole genome shotgun (WGS) entry which is preliminary data.</text>
</comment>
<dbReference type="GO" id="GO:0000245">
    <property type="term" value="P:spliceosomal complex assembly"/>
    <property type="evidence" value="ECO:0007669"/>
    <property type="project" value="TreeGrafter"/>
</dbReference>
<keyword evidence="6" id="KW-0067">ATP-binding</keyword>
<dbReference type="InterPro" id="IPR051334">
    <property type="entry name" value="SRPK"/>
</dbReference>
<comment type="catalytic activity">
    <reaction evidence="8">
        <text>L-seryl-[protein] + ATP = O-phospho-L-seryl-[protein] + ADP + H(+)</text>
        <dbReference type="Rhea" id="RHEA:17989"/>
        <dbReference type="Rhea" id="RHEA-COMP:9863"/>
        <dbReference type="Rhea" id="RHEA-COMP:11604"/>
        <dbReference type="ChEBI" id="CHEBI:15378"/>
        <dbReference type="ChEBI" id="CHEBI:29999"/>
        <dbReference type="ChEBI" id="CHEBI:30616"/>
        <dbReference type="ChEBI" id="CHEBI:83421"/>
        <dbReference type="ChEBI" id="CHEBI:456216"/>
        <dbReference type="EC" id="2.7.11.1"/>
    </reaction>
</comment>
<dbReference type="Gene3D" id="1.10.510.10">
    <property type="entry name" value="Transferase(Phosphotransferase) domain 1"/>
    <property type="match status" value="1"/>
</dbReference>
<evidence type="ECO:0000313" key="10">
    <source>
        <dbReference type="EMBL" id="KAF8877562.1"/>
    </source>
</evidence>
<evidence type="ECO:0000256" key="8">
    <source>
        <dbReference type="ARBA" id="ARBA00048679"/>
    </source>
</evidence>
<dbReference type="GO" id="GO:0005524">
    <property type="term" value="F:ATP binding"/>
    <property type="evidence" value="ECO:0007669"/>
    <property type="project" value="UniProtKB-KW"/>
</dbReference>
<comment type="catalytic activity">
    <reaction evidence="7">
        <text>L-threonyl-[protein] + ATP = O-phospho-L-threonyl-[protein] + ADP + H(+)</text>
        <dbReference type="Rhea" id="RHEA:46608"/>
        <dbReference type="Rhea" id="RHEA-COMP:11060"/>
        <dbReference type="Rhea" id="RHEA-COMP:11605"/>
        <dbReference type="ChEBI" id="CHEBI:15378"/>
        <dbReference type="ChEBI" id="CHEBI:30013"/>
        <dbReference type="ChEBI" id="CHEBI:30616"/>
        <dbReference type="ChEBI" id="CHEBI:61977"/>
        <dbReference type="ChEBI" id="CHEBI:456216"/>
        <dbReference type="EC" id="2.7.11.1"/>
    </reaction>
</comment>
<keyword evidence="3" id="KW-0808">Transferase</keyword>